<dbReference type="PANTHER" id="PTHR22957">
    <property type="entry name" value="TBC1 DOMAIN FAMILY MEMBER GTPASE-ACTIVATING PROTEIN"/>
    <property type="match status" value="1"/>
</dbReference>
<keyword evidence="4" id="KW-1185">Reference proteome</keyword>
<dbReference type="PhylomeDB" id="A0A0G4F2F0"/>
<dbReference type="OrthoDB" id="26371at2759"/>
<feature type="compositionally biased region" description="Low complexity" evidence="1">
    <location>
        <begin position="1"/>
        <end position="44"/>
    </location>
</feature>
<dbReference type="InParanoid" id="A0A0G4F2F0"/>
<gene>
    <name evidence="3" type="ORF">Vbra_5593</name>
</gene>
<protein>
    <recommendedName>
        <fullName evidence="2">Rab-GAP TBC domain-containing protein</fullName>
    </recommendedName>
</protein>
<dbReference type="Pfam" id="PF00566">
    <property type="entry name" value="RabGAP-TBC"/>
    <property type="match status" value="1"/>
</dbReference>
<dbReference type="InterPro" id="IPR000195">
    <property type="entry name" value="Rab-GAP-TBC_dom"/>
</dbReference>
<dbReference type="Gene3D" id="1.10.472.80">
    <property type="entry name" value="Ypt/Rab-GAP domain of gyp1p, domain 3"/>
    <property type="match status" value="1"/>
</dbReference>
<dbReference type="SUPFAM" id="SSF47923">
    <property type="entry name" value="Ypt/Rab-GAP domain of gyp1p"/>
    <property type="match status" value="2"/>
</dbReference>
<dbReference type="SMART" id="SM00164">
    <property type="entry name" value="TBC"/>
    <property type="match status" value="1"/>
</dbReference>
<name>A0A0G4F2F0_VITBC</name>
<sequence length="380" mass="43658">MWSDPSAGRSASLAAPPSSSAQAASGPTPGTSDPGPSSSSSSGPPKKPLVKLQRFGACFAKEAVDLNELRELLWSGVPDEADPSVRAKAWQLMLGYLPVHVERQVTGLSKKRREYRELVKDYFERSPEMRSDNENQILRQIRVDIPRTNPGFKFFGDAVMHGIMERTLFIWALRNPASGYVQGINDLITPFLVVFLASYLNKRDEDLHELEISEVPSEVLEHIEADAYWCLSKMLADIQDHYTFGQPGIQRMVLRLKEIVKRIDEALYDHLTNNGLEFLQFSFRWMNCFLMREFPMRCVIRLWDTYIAEQASGFSNFHVYVCAVFLVYWAPQLKMMDFQQMMLFMQKFPTEQWRPQQIETLLAEAYVLKSLFHSSPKHLS</sequence>
<evidence type="ECO:0000313" key="4">
    <source>
        <dbReference type="Proteomes" id="UP000041254"/>
    </source>
</evidence>
<evidence type="ECO:0000313" key="3">
    <source>
        <dbReference type="EMBL" id="CEM06364.1"/>
    </source>
</evidence>
<accession>A0A0G4F2F0</accession>
<organism evidence="3 4">
    <name type="scientific">Vitrella brassicaformis (strain CCMP3155)</name>
    <dbReference type="NCBI Taxonomy" id="1169540"/>
    <lineage>
        <taxon>Eukaryota</taxon>
        <taxon>Sar</taxon>
        <taxon>Alveolata</taxon>
        <taxon>Colpodellida</taxon>
        <taxon>Vitrellaceae</taxon>
        <taxon>Vitrella</taxon>
    </lineage>
</organism>
<dbReference type="Gene3D" id="1.10.8.270">
    <property type="entry name" value="putative rabgap domain of human tbc1 domain family member 14 like domains"/>
    <property type="match status" value="1"/>
</dbReference>
<feature type="region of interest" description="Disordered" evidence="1">
    <location>
        <begin position="1"/>
        <end position="47"/>
    </location>
</feature>
<evidence type="ECO:0000256" key="1">
    <source>
        <dbReference type="SAM" id="MobiDB-lite"/>
    </source>
</evidence>
<proteinExistence type="predicted"/>
<dbReference type="PANTHER" id="PTHR22957:SF26">
    <property type="entry name" value="LD44506P"/>
    <property type="match status" value="1"/>
</dbReference>
<dbReference type="OMA" id="SCYNIFN"/>
<reference evidence="3 4" key="1">
    <citation type="submission" date="2014-11" db="EMBL/GenBank/DDBJ databases">
        <authorList>
            <person name="Zhu J."/>
            <person name="Qi W."/>
            <person name="Song R."/>
        </authorList>
    </citation>
    <scope>NUCLEOTIDE SEQUENCE [LARGE SCALE GENOMIC DNA]</scope>
</reference>
<dbReference type="STRING" id="1169540.A0A0G4F2F0"/>
<evidence type="ECO:0000259" key="2">
    <source>
        <dbReference type="PROSITE" id="PS50086"/>
    </source>
</evidence>
<dbReference type="Proteomes" id="UP000041254">
    <property type="component" value="Unassembled WGS sequence"/>
</dbReference>
<dbReference type="FunCoup" id="A0A0G4F2F0">
    <property type="interactions" value="499"/>
</dbReference>
<dbReference type="GO" id="GO:0005096">
    <property type="term" value="F:GTPase activator activity"/>
    <property type="evidence" value="ECO:0007669"/>
    <property type="project" value="TreeGrafter"/>
</dbReference>
<dbReference type="EMBL" id="CDMY01000366">
    <property type="protein sequence ID" value="CEM06364.1"/>
    <property type="molecule type" value="Genomic_DNA"/>
</dbReference>
<feature type="domain" description="Rab-GAP TBC" evidence="2">
    <location>
        <begin position="80"/>
        <end position="310"/>
    </location>
</feature>
<dbReference type="FunFam" id="1.10.472.80:FF:000041">
    <property type="entry name" value="TBC domain containing protein"/>
    <property type="match status" value="1"/>
</dbReference>
<dbReference type="FunFam" id="1.10.8.270:FF:000028">
    <property type="entry name" value="TBC domain containing protein"/>
    <property type="match status" value="1"/>
</dbReference>
<dbReference type="AlphaFoldDB" id="A0A0G4F2F0"/>
<dbReference type="VEuPathDB" id="CryptoDB:Vbra_5593"/>
<dbReference type="PROSITE" id="PS50086">
    <property type="entry name" value="TBC_RABGAP"/>
    <property type="match status" value="1"/>
</dbReference>
<dbReference type="InterPro" id="IPR035969">
    <property type="entry name" value="Rab-GAP_TBC_sf"/>
</dbReference>